<keyword evidence="5" id="KW-1133">Transmembrane helix</keyword>
<comment type="similarity">
    <text evidence="2 7">Belongs to the ExbD/TolR family.</text>
</comment>
<dbReference type="Proteomes" id="UP000075799">
    <property type="component" value="Unassembled WGS sequence"/>
</dbReference>
<evidence type="ECO:0000256" key="1">
    <source>
        <dbReference type="ARBA" id="ARBA00004162"/>
    </source>
</evidence>
<keyword evidence="7" id="KW-0813">Transport</keyword>
<evidence type="ECO:0000256" key="7">
    <source>
        <dbReference type="RuleBase" id="RU003879"/>
    </source>
</evidence>
<comment type="subcellular location">
    <subcellularLocation>
        <location evidence="1">Cell membrane</location>
        <topology evidence="1">Single-pass membrane protein</topology>
    </subcellularLocation>
    <subcellularLocation>
        <location evidence="7">Cell membrane</location>
        <topology evidence="7">Single-pass type II membrane protein</topology>
    </subcellularLocation>
</comment>
<sequence length="167" mass="19051">MSRRRRFELPTKKNSTFTLNITSMTDMFTIMLVFLLQTYSTSEVQIIPENGLRLPQSASMVNPTEAIKLSLSKEALKIDQTKIADVKNADFLPQDLEDKDTNFIKPLFQELDRLAKSESEKDKAFIKEGRILLQADRELPYATLRKVMYTASMAGFPQLKLVTLVGE</sequence>
<keyword evidence="4 7" id="KW-0812">Transmembrane</keyword>
<evidence type="ECO:0000313" key="9">
    <source>
        <dbReference type="Proteomes" id="UP000075799"/>
    </source>
</evidence>
<protein>
    <submittedName>
        <fullName evidence="8">Adventurous gliding motility protein S</fullName>
    </submittedName>
</protein>
<dbReference type="AlphaFoldDB" id="A0A162G105"/>
<evidence type="ECO:0000256" key="5">
    <source>
        <dbReference type="ARBA" id="ARBA00022989"/>
    </source>
</evidence>
<keyword evidence="7" id="KW-0653">Protein transport</keyword>
<dbReference type="InterPro" id="IPR003400">
    <property type="entry name" value="ExbD"/>
</dbReference>
<dbReference type="OrthoDB" id="5294637at2"/>
<dbReference type="EMBL" id="LUKD01000008">
    <property type="protein sequence ID" value="KYG62999.1"/>
    <property type="molecule type" value="Genomic_DNA"/>
</dbReference>
<keyword evidence="3" id="KW-1003">Cell membrane</keyword>
<dbReference type="GO" id="GO:0022857">
    <property type="term" value="F:transmembrane transporter activity"/>
    <property type="evidence" value="ECO:0007669"/>
    <property type="project" value="InterPro"/>
</dbReference>
<keyword evidence="6" id="KW-0472">Membrane</keyword>
<reference evidence="8 9" key="1">
    <citation type="submission" date="2016-03" db="EMBL/GenBank/DDBJ databases">
        <authorList>
            <person name="Ploux O."/>
        </authorList>
    </citation>
    <scope>NUCLEOTIDE SEQUENCE [LARGE SCALE GENOMIC DNA]</scope>
    <source>
        <strain evidence="8 9">EC13</strain>
    </source>
</reference>
<organism evidence="8 9">
    <name type="scientific">Bdellovibrio bacteriovorus</name>
    <dbReference type="NCBI Taxonomy" id="959"/>
    <lineage>
        <taxon>Bacteria</taxon>
        <taxon>Pseudomonadati</taxon>
        <taxon>Bdellovibrionota</taxon>
        <taxon>Bdellovibrionia</taxon>
        <taxon>Bdellovibrionales</taxon>
        <taxon>Pseudobdellovibrionaceae</taxon>
        <taxon>Bdellovibrio</taxon>
    </lineage>
</organism>
<dbReference type="GO" id="GO:0005886">
    <property type="term" value="C:plasma membrane"/>
    <property type="evidence" value="ECO:0007669"/>
    <property type="project" value="UniProtKB-SubCell"/>
</dbReference>
<evidence type="ECO:0000256" key="3">
    <source>
        <dbReference type="ARBA" id="ARBA00022475"/>
    </source>
</evidence>
<evidence type="ECO:0000256" key="6">
    <source>
        <dbReference type="ARBA" id="ARBA00023136"/>
    </source>
</evidence>
<dbReference type="Pfam" id="PF02472">
    <property type="entry name" value="ExbD"/>
    <property type="match status" value="1"/>
</dbReference>
<comment type="caution">
    <text evidence="8">The sequence shown here is derived from an EMBL/GenBank/DDBJ whole genome shotgun (WGS) entry which is preliminary data.</text>
</comment>
<name>A0A162G105_BDEBC</name>
<proteinExistence type="inferred from homology"/>
<gene>
    <name evidence="8" type="ORF">AZI87_17215</name>
</gene>
<evidence type="ECO:0000313" key="8">
    <source>
        <dbReference type="EMBL" id="KYG62999.1"/>
    </source>
</evidence>
<accession>A0A162G105</accession>
<dbReference type="RefSeq" id="WP_063209549.1">
    <property type="nucleotide sequence ID" value="NZ_LUKD01000008.1"/>
</dbReference>
<dbReference type="GO" id="GO:0015031">
    <property type="term" value="P:protein transport"/>
    <property type="evidence" value="ECO:0007669"/>
    <property type="project" value="UniProtKB-KW"/>
</dbReference>
<evidence type="ECO:0000256" key="4">
    <source>
        <dbReference type="ARBA" id="ARBA00022692"/>
    </source>
</evidence>
<evidence type="ECO:0000256" key="2">
    <source>
        <dbReference type="ARBA" id="ARBA00005811"/>
    </source>
</evidence>